<dbReference type="InterPro" id="IPR003598">
    <property type="entry name" value="Ig_sub2"/>
</dbReference>
<dbReference type="AlphaFoldDB" id="A0ABD1K5F3"/>
<dbReference type="InterPro" id="IPR042757">
    <property type="entry name" value="ESAM"/>
</dbReference>
<evidence type="ECO:0000256" key="4">
    <source>
        <dbReference type="ARBA" id="ARBA00022989"/>
    </source>
</evidence>
<evidence type="ECO:0000259" key="10">
    <source>
        <dbReference type="PROSITE" id="PS50835"/>
    </source>
</evidence>
<organism evidence="11 12">
    <name type="scientific">Coilia grayii</name>
    <name type="common">Gray's grenadier anchovy</name>
    <dbReference type="NCBI Taxonomy" id="363190"/>
    <lineage>
        <taxon>Eukaryota</taxon>
        <taxon>Metazoa</taxon>
        <taxon>Chordata</taxon>
        <taxon>Craniata</taxon>
        <taxon>Vertebrata</taxon>
        <taxon>Euteleostomi</taxon>
        <taxon>Actinopterygii</taxon>
        <taxon>Neopterygii</taxon>
        <taxon>Teleostei</taxon>
        <taxon>Clupei</taxon>
        <taxon>Clupeiformes</taxon>
        <taxon>Clupeoidei</taxon>
        <taxon>Engraulidae</taxon>
        <taxon>Coilinae</taxon>
        <taxon>Coilia</taxon>
    </lineage>
</organism>
<dbReference type="Pfam" id="PF13927">
    <property type="entry name" value="Ig_3"/>
    <property type="match status" value="1"/>
</dbReference>
<dbReference type="Proteomes" id="UP001591681">
    <property type="component" value="Unassembled WGS sequence"/>
</dbReference>
<feature type="domain" description="Ig-like" evidence="10">
    <location>
        <begin position="169"/>
        <end position="256"/>
    </location>
</feature>
<dbReference type="PROSITE" id="PS50835">
    <property type="entry name" value="IG_LIKE"/>
    <property type="match status" value="2"/>
</dbReference>
<dbReference type="FunFam" id="2.60.40.10:FF:000095">
    <property type="entry name" value="immunoglobulin superfamily member 11 isoform X1"/>
    <property type="match status" value="1"/>
</dbReference>
<dbReference type="InterPro" id="IPR003599">
    <property type="entry name" value="Ig_sub"/>
</dbReference>
<comment type="subcellular location">
    <subcellularLocation>
        <location evidence="1">Membrane</location>
        <topology evidence="1">Single-pass type I membrane protein</topology>
    </subcellularLocation>
</comment>
<name>A0ABD1K5F3_9TELE</name>
<comment type="caution">
    <text evidence="11">The sequence shown here is derived from an EMBL/GenBank/DDBJ whole genome shotgun (WGS) entry which is preliminary data.</text>
</comment>
<keyword evidence="12" id="KW-1185">Reference proteome</keyword>
<reference evidence="11 12" key="1">
    <citation type="submission" date="2024-09" db="EMBL/GenBank/DDBJ databases">
        <title>A chromosome-level genome assembly of Gray's grenadier anchovy, Coilia grayii.</title>
        <authorList>
            <person name="Fu Z."/>
        </authorList>
    </citation>
    <scope>NUCLEOTIDE SEQUENCE [LARGE SCALE GENOMIC DNA]</scope>
    <source>
        <strain evidence="11">G4</strain>
        <tissue evidence="11">Muscle</tissue>
    </source>
</reference>
<feature type="domain" description="Ig-like" evidence="10">
    <location>
        <begin position="55"/>
        <end position="158"/>
    </location>
</feature>
<keyword evidence="6" id="KW-1015">Disulfide bond</keyword>
<feature type="region of interest" description="Disordered" evidence="8">
    <location>
        <begin position="309"/>
        <end position="357"/>
    </location>
</feature>
<dbReference type="EMBL" id="JBHFQA010000008">
    <property type="protein sequence ID" value="KAL2094364.1"/>
    <property type="molecule type" value="Genomic_DNA"/>
</dbReference>
<dbReference type="Gene3D" id="2.60.40.10">
    <property type="entry name" value="Immunoglobulins"/>
    <property type="match status" value="2"/>
</dbReference>
<dbReference type="PANTHER" id="PTHR44549">
    <property type="entry name" value="ENDOTHELIAL CELL-SELECTIVE ADHESION MOLECULE"/>
    <property type="match status" value="1"/>
</dbReference>
<sequence>MSLGWCGSREVSTSTTLLIISRPPLIFPITHHQQTPSVCQMLKCVCVALLLTGEPAEIVTPVPNVTVVQGQKVELPAVYNDGQISTDSNVVWNIVTDKTIPVISYAFGDITVPNEYTGRMGFVHQMPNKNISLYINNTKESDSGRYSCLVVVRGSIVSGQVYLDVKVPPAVPECKLSGKPVLKGNVTLTCSSDSGKPVPLYKWTKASPNQNVFFAPMLNESAGTLKLTNLSSSMSGKYVCNASNSAGTETCYINLEVITASKAGVIAGATVGSVVGFIIIILFLIFLWSRRRGTEDDLANEIKEDAQAPKRVSWAKSGTGSISSKNGTLSSVHTSPLSRDLHNDHYTHHPPSDTASILTATGSVAGYRPRPPADTLPGYNTNATLPHSISALFAGSTNHAMGPPSTNGGALTRPEHPQPQVLRPAPVPTGVTAANISRMGGVPIMVPAQNQAGSLV</sequence>
<feature type="compositionally biased region" description="Polar residues" evidence="8">
    <location>
        <begin position="316"/>
        <end position="337"/>
    </location>
</feature>
<dbReference type="CDD" id="cd00096">
    <property type="entry name" value="Ig"/>
    <property type="match status" value="1"/>
</dbReference>
<evidence type="ECO:0000256" key="3">
    <source>
        <dbReference type="ARBA" id="ARBA00022729"/>
    </source>
</evidence>
<protein>
    <recommendedName>
        <fullName evidence="10">Ig-like domain-containing protein</fullName>
    </recommendedName>
</protein>
<keyword evidence="4 9" id="KW-1133">Transmembrane helix</keyword>
<dbReference type="InterPro" id="IPR013106">
    <property type="entry name" value="Ig_V-set"/>
</dbReference>
<feature type="region of interest" description="Disordered" evidence="8">
    <location>
        <begin position="398"/>
        <end position="426"/>
    </location>
</feature>
<evidence type="ECO:0000256" key="9">
    <source>
        <dbReference type="SAM" id="Phobius"/>
    </source>
</evidence>
<keyword evidence="3" id="KW-0732">Signal</keyword>
<dbReference type="InterPro" id="IPR013783">
    <property type="entry name" value="Ig-like_fold"/>
</dbReference>
<feature type="transmembrane region" description="Helical" evidence="9">
    <location>
        <begin position="265"/>
        <end position="288"/>
    </location>
</feature>
<dbReference type="PANTHER" id="PTHR44549:SF1">
    <property type="entry name" value="ENDOTHELIAL CELL-SELECTIVE ADHESION MOLECULE"/>
    <property type="match status" value="1"/>
</dbReference>
<feature type="compositionally biased region" description="Basic and acidic residues" evidence="8">
    <location>
        <begin position="339"/>
        <end position="351"/>
    </location>
</feature>
<feature type="compositionally biased region" description="Polar residues" evidence="8">
    <location>
        <begin position="398"/>
        <end position="409"/>
    </location>
</feature>
<evidence type="ECO:0000256" key="5">
    <source>
        <dbReference type="ARBA" id="ARBA00023136"/>
    </source>
</evidence>
<gene>
    <name evidence="11" type="ORF">ACEWY4_009083</name>
</gene>
<keyword evidence="7" id="KW-0393">Immunoglobulin domain</keyword>
<evidence type="ECO:0000313" key="12">
    <source>
        <dbReference type="Proteomes" id="UP001591681"/>
    </source>
</evidence>
<dbReference type="SUPFAM" id="SSF48726">
    <property type="entry name" value="Immunoglobulin"/>
    <property type="match status" value="2"/>
</dbReference>
<proteinExistence type="predicted"/>
<evidence type="ECO:0000256" key="2">
    <source>
        <dbReference type="ARBA" id="ARBA00022692"/>
    </source>
</evidence>
<dbReference type="SMART" id="SM00409">
    <property type="entry name" value="IG"/>
    <property type="match status" value="2"/>
</dbReference>
<evidence type="ECO:0000256" key="1">
    <source>
        <dbReference type="ARBA" id="ARBA00004479"/>
    </source>
</evidence>
<accession>A0ABD1K5F3</accession>
<dbReference type="Pfam" id="PF07686">
    <property type="entry name" value="V-set"/>
    <property type="match status" value="1"/>
</dbReference>
<keyword evidence="2 9" id="KW-0812">Transmembrane</keyword>
<evidence type="ECO:0000256" key="7">
    <source>
        <dbReference type="ARBA" id="ARBA00023319"/>
    </source>
</evidence>
<dbReference type="GO" id="GO:0016020">
    <property type="term" value="C:membrane"/>
    <property type="evidence" value="ECO:0007669"/>
    <property type="project" value="UniProtKB-SubCell"/>
</dbReference>
<evidence type="ECO:0000313" key="11">
    <source>
        <dbReference type="EMBL" id="KAL2094364.1"/>
    </source>
</evidence>
<evidence type="ECO:0000256" key="6">
    <source>
        <dbReference type="ARBA" id="ARBA00023157"/>
    </source>
</evidence>
<dbReference type="SMART" id="SM00408">
    <property type="entry name" value="IGc2"/>
    <property type="match status" value="2"/>
</dbReference>
<dbReference type="InterPro" id="IPR007110">
    <property type="entry name" value="Ig-like_dom"/>
</dbReference>
<keyword evidence="5 9" id="KW-0472">Membrane</keyword>
<evidence type="ECO:0000256" key="8">
    <source>
        <dbReference type="SAM" id="MobiDB-lite"/>
    </source>
</evidence>
<dbReference type="InterPro" id="IPR036179">
    <property type="entry name" value="Ig-like_dom_sf"/>
</dbReference>